<dbReference type="AlphaFoldDB" id="A0AA88AD85"/>
<accession>A0AA88AD85</accession>
<comment type="caution">
    <text evidence="1">The sequence shown here is derived from an EMBL/GenBank/DDBJ whole genome shotgun (WGS) entry which is preliminary data.</text>
</comment>
<keyword evidence="2" id="KW-1185">Reference proteome</keyword>
<dbReference type="Proteomes" id="UP001187192">
    <property type="component" value="Unassembled WGS sequence"/>
</dbReference>
<reference evidence="1" key="1">
    <citation type="submission" date="2023-07" db="EMBL/GenBank/DDBJ databases">
        <title>draft genome sequence of fig (Ficus carica).</title>
        <authorList>
            <person name="Takahashi T."/>
            <person name="Nishimura K."/>
        </authorList>
    </citation>
    <scope>NUCLEOTIDE SEQUENCE</scope>
</reference>
<dbReference type="PANTHER" id="PTHR42899:SF1">
    <property type="entry name" value="SPERMATOGENESIS-ASSOCIATED PROTEIN 20"/>
    <property type="match status" value="1"/>
</dbReference>
<dbReference type="InterPro" id="IPR008928">
    <property type="entry name" value="6-hairpin_glycosidase_sf"/>
</dbReference>
<gene>
    <name evidence="1" type="ORF">TIFTF001_007346</name>
</gene>
<organism evidence="1 2">
    <name type="scientific">Ficus carica</name>
    <name type="common">Common fig</name>
    <dbReference type="NCBI Taxonomy" id="3494"/>
    <lineage>
        <taxon>Eukaryota</taxon>
        <taxon>Viridiplantae</taxon>
        <taxon>Streptophyta</taxon>
        <taxon>Embryophyta</taxon>
        <taxon>Tracheophyta</taxon>
        <taxon>Spermatophyta</taxon>
        <taxon>Magnoliopsida</taxon>
        <taxon>eudicotyledons</taxon>
        <taxon>Gunneridae</taxon>
        <taxon>Pentapetalae</taxon>
        <taxon>rosids</taxon>
        <taxon>fabids</taxon>
        <taxon>Rosales</taxon>
        <taxon>Moraceae</taxon>
        <taxon>Ficeae</taxon>
        <taxon>Ficus</taxon>
    </lineage>
</organism>
<proteinExistence type="predicted"/>
<protein>
    <recommendedName>
        <fullName evidence="3">Spermatogenesis-associated protein 20</fullName>
    </recommendedName>
</protein>
<dbReference type="EMBL" id="BTGU01000007">
    <property type="protein sequence ID" value="GMN38091.1"/>
    <property type="molecule type" value="Genomic_DNA"/>
</dbReference>
<sequence>MEVAEKAASFIRRQLYDQQTHRLQHSFRNGPAKAPGFLDDYAFLISGLLDLYEFGGGINWLVWATELQDTQARTDDELFLDKEGGGYFNTPGEDPSVLLRVKEDHDGAEPSGNSVSVINLVRLASMVTGTKSDYYRQNAEHLLAVFETRLKDMAVAVPLMCCGTDMLSVPSGKQVVLVGHKPSSEFENMLATAHALYDPNKTVIHIDPSNAEEMQFWEEKNSNVALMAKNNFAADKVVALVCQNFTCSAPVTDPGSLVALLSQKTTSL</sequence>
<dbReference type="GO" id="GO:0005975">
    <property type="term" value="P:carbohydrate metabolic process"/>
    <property type="evidence" value="ECO:0007669"/>
    <property type="project" value="InterPro"/>
</dbReference>
<dbReference type="InterPro" id="IPR012341">
    <property type="entry name" value="6hp_glycosidase-like_sf"/>
</dbReference>
<name>A0AA88AD85_FICCA</name>
<evidence type="ECO:0000313" key="1">
    <source>
        <dbReference type="EMBL" id="GMN38091.1"/>
    </source>
</evidence>
<dbReference type="GO" id="GO:0009507">
    <property type="term" value="C:chloroplast"/>
    <property type="evidence" value="ECO:0007669"/>
    <property type="project" value="TreeGrafter"/>
</dbReference>
<evidence type="ECO:0000313" key="2">
    <source>
        <dbReference type="Proteomes" id="UP001187192"/>
    </source>
</evidence>
<dbReference type="InterPro" id="IPR024705">
    <property type="entry name" value="Ssp411"/>
</dbReference>
<dbReference type="SUPFAM" id="SSF48208">
    <property type="entry name" value="Six-hairpin glycosidases"/>
    <property type="match status" value="1"/>
</dbReference>
<evidence type="ECO:0008006" key="3">
    <source>
        <dbReference type="Google" id="ProtNLM"/>
    </source>
</evidence>
<dbReference type="PANTHER" id="PTHR42899">
    <property type="entry name" value="SPERMATOGENESIS-ASSOCIATED PROTEIN 20"/>
    <property type="match status" value="1"/>
</dbReference>
<dbReference type="Gene3D" id="1.50.10.10">
    <property type="match status" value="1"/>
</dbReference>